<comment type="caution">
    <text evidence="2">The sequence shown here is derived from an EMBL/GenBank/DDBJ whole genome shotgun (WGS) entry which is preliminary data.</text>
</comment>
<sequence>MPPNQPPTMASLNLTETPNPFTPLAFFPPDDAYKFQISLYICVGTLGAYVWDILANLHNDYRLITTQRVGLGTWVYFFSRFWSFLHVLISALYGTYPLGWCSAAETFVLATYSVAMPANSLLFFLRARAIFNRNPYLVAFFFSLWLSVVATAAALPTSAIGGTIGPTAYCVTSDSKPYAIAMGITPVLHDTVIFLAISWRLFGNSHVDRGLKENIRAFFTGEYLPRFSKAVLKDGQLYYLCIVASNILVLVMFYNTRVGVVYRVMFTDPNLMITNTMVCLVFRNTKFGYHNRVMTTSELSQNSGSIFFMQRRIGQNSTNKVQSINATVKVTNVTEQMRDPVDSRDTSGTKVAEI</sequence>
<evidence type="ECO:0000313" key="2">
    <source>
        <dbReference type="EMBL" id="KAF7344812.1"/>
    </source>
</evidence>
<evidence type="ECO:0000313" key="3">
    <source>
        <dbReference type="Proteomes" id="UP000620124"/>
    </source>
</evidence>
<keyword evidence="1" id="KW-0812">Transmembrane</keyword>
<feature type="transmembrane region" description="Helical" evidence="1">
    <location>
        <begin position="178"/>
        <end position="202"/>
    </location>
</feature>
<name>A0A8H6XQT3_9AGAR</name>
<feature type="transmembrane region" description="Helical" evidence="1">
    <location>
        <begin position="137"/>
        <end position="158"/>
    </location>
</feature>
<feature type="transmembrane region" description="Helical" evidence="1">
    <location>
        <begin position="237"/>
        <end position="254"/>
    </location>
</feature>
<reference evidence="2" key="1">
    <citation type="submission" date="2020-05" db="EMBL/GenBank/DDBJ databases">
        <title>Mycena genomes resolve the evolution of fungal bioluminescence.</title>
        <authorList>
            <person name="Tsai I.J."/>
        </authorList>
    </citation>
    <scope>NUCLEOTIDE SEQUENCE</scope>
    <source>
        <strain evidence="2">CCC161011</strain>
    </source>
</reference>
<keyword evidence="1" id="KW-0472">Membrane</keyword>
<dbReference type="AlphaFoldDB" id="A0A8H6XQT3"/>
<keyword evidence="3" id="KW-1185">Reference proteome</keyword>
<dbReference type="EMBL" id="JACAZI010000014">
    <property type="protein sequence ID" value="KAF7344812.1"/>
    <property type="molecule type" value="Genomic_DNA"/>
</dbReference>
<proteinExistence type="predicted"/>
<dbReference type="Proteomes" id="UP000620124">
    <property type="component" value="Unassembled WGS sequence"/>
</dbReference>
<keyword evidence="1" id="KW-1133">Transmembrane helix</keyword>
<feature type="transmembrane region" description="Helical" evidence="1">
    <location>
        <begin position="260"/>
        <end position="282"/>
    </location>
</feature>
<feature type="transmembrane region" description="Helical" evidence="1">
    <location>
        <begin position="37"/>
        <end position="57"/>
    </location>
</feature>
<gene>
    <name evidence="2" type="ORF">MVEN_01642300</name>
</gene>
<feature type="transmembrane region" description="Helical" evidence="1">
    <location>
        <begin position="106"/>
        <end position="125"/>
    </location>
</feature>
<evidence type="ECO:0000256" key="1">
    <source>
        <dbReference type="SAM" id="Phobius"/>
    </source>
</evidence>
<feature type="transmembrane region" description="Helical" evidence="1">
    <location>
        <begin position="69"/>
        <end position="94"/>
    </location>
</feature>
<organism evidence="2 3">
    <name type="scientific">Mycena venus</name>
    <dbReference type="NCBI Taxonomy" id="2733690"/>
    <lineage>
        <taxon>Eukaryota</taxon>
        <taxon>Fungi</taxon>
        <taxon>Dikarya</taxon>
        <taxon>Basidiomycota</taxon>
        <taxon>Agaricomycotina</taxon>
        <taxon>Agaricomycetes</taxon>
        <taxon>Agaricomycetidae</taxon>
        <taxon>Agaricales</taxon>
        <taxon>Marasmiineae</taxon>
        <taxon>Mycenaceae</taxon>
        <taxon>Mycena</taxon>
    </lineage>
</organism>
<dbReference type="OrthoDB" id="3038990at2759"/>
<protein>
    <submittedName>
        <fullName evidence="2">Uncharacterized protein</fullName>
    </submittedName>
</protein>
<accession>A0A8H6XQT3</accession>